<sequence>MSVDKHFTVQFTGEKATLLATLYGRAHDSMADDPILGDTAAADLMSRIDYDFDRFRMRRGETLSVAMRARQLDQWAREFLTSRPDATVLYLGCGLDSRAFRLGPPPGVRWFDLDYPDVIDVRRALYPSPEGYRMIGSSVTDPRWLEEIPADRPALVIAEGLLMYLSESDIRNLFSEIVDRFPSGRLIFDAISPLGTRLQRFTRPVQAVGATFTWALDDPHRIEQWDPRIRLVTALPAADLPGVEKLPWDVRLAVRAMRLIPPLRWAGVLLRYDFTR</sequence>
<evidence type="ECO:0000256" key="1">
    <source>
        <dbReference type="ARBA" id="ARBA00022603"/>
    </source>
</evidence>
<keyword evidence="4" id="KW-1185">Reference proteome</keyword>
<dbReference type="Gene3D" id="3.40.50.150">
    <property type="entry name" value="Vaccinia Virus protein VP39"/>
    <property type="match status" value="1"/>
</dbReference>
<dbReference type="SUPFAM" id="SSF53335">
    <property type="entry name" value="S-adenosyl-L-methionine-dependent methyltransferases"/>
    <property type="match status" value="1"/>
</dbReference>
<evidence type="ECO:0000313" key="4">
    <source>
        <dbReference type="Proteomes" id="UP000605992"/>
    </source>
</evidence>
<dbReference type="InterPro" id="IPR029063">
    <property type="entry name" value="SAM-dependent_MTases_sf"/>
</dbReference>
<dbReference type="InterPro" id="IPR007213">
    <property type="entry name" value="Ppm1/Ppm2/Tcmp"/>
</dbReference>
<dbReference type="InterPro" id="IPR016874">
    <property type="entry name" value="TcmP-like"/>
</dbReference>
<dbReference type="GO" id="GO:0008168">
    <property type="term" value="F:methyltransferase activity"/>
    <property type="evidence" value="ECO:0007669"/>
    <property type="project" value="UniProtKB-KW"/>
</dbReference>
<proteinExistence type="predicted"/>
<dbReference type="PANTHER" id="PTHR43619:SF2">
    <property type="entry name" value="S-ADENOSYL-L-METHIONINE-DEPENDENT METHYLTRANSFERASES SUPERFAMILY PROTEIN"/>
    <property type="match status" value="1"/>
</dbReference>
<dbReference type="GO" id="GO:0032259">
    <property type="term" value="P:methylation"/>
    <property type="evidence" value="ECO:0007669"/>
    <property type="project" value="UniProtKB-KW"/>
</dbReference>
<evidence type="ECO:0000313" key="3">
    <source>
        <dbReference type="EMBL" id="GII59478.1"/>
    </source>
</evidence>
<reference evidence="3" key="1">
    <citation type="submission" date="2021-01" db="EMBL/GenBank/DDBJ databases">
        <title>Whole genome shotgun sequence of Planotetraspora thailandica NBRC 104271.</title>
        <authorList>
            <person name="Komaki H."/>
            <person name="Tamura T."/>
        </authorList>
    </citation>
    <scope>NUCLEOTIDE SEQUENCE</scope>
    <source>
        <strain evidence="3">NBRC 104271</strain>
    </source>
</reference>
<protein>
    <submittedName>
        <fullName evidence="3">Putative polyketide synthase protein</fullName>
    </submittedName>
</protein>
<evidence type="ECO:0000256" key="2">
    <source>
        <dbReference type="ARBA" id="ARBA00022679"/>
    </source>
</evidence>
<dbReference type="PIRSF" id="PIRSF028177">
    <property type="entry name" value="Polyketide_synth_Omtfrase_TcmP"/>
    <property type="match status" value="1"/>
</dbReference>
<dbReference type="AlphaFoldDB" id="A0A8J3Y238"/>
<organism evidence="3 4">
    <name type="scientific">Planotetraspora thailandica</name>
    <dbReference type="NCBI Taxonomy" id="487172"/>
    <lineage>
        <taxon>Bacteria</taxon>
        <taxon>Bacillati</taxon>
        <taxon>Actinomycetota</taxon>
        <taxon>Actinomycetes</taxon>
        <taxon>Streptosporangiales</taxon>
        <taxon>Streptosporangiaceae</taxon>
        <taxon>Planotetraspora</taxon>
    </lineage>
</organism>
<dbReference type="PANTHER" id="PTHR43619">
    <property type="entry name" value="S-ADENOSYL-L-METHIONINE-DEPENDENT METHYLTRANSFERASE YKTD-RELATED"/>
    <property type="match status" value="1"/>
</dbReference>
<dbReference type="EMBL" id="BOOR01000086">
    <property type="protein sequence ID" value="GII59478.1"/>
    <property type="molecule type" value="Genomic_DNA"/>
</dbReference>
<accession>A0A8J3Y238</accession>
<dbReference type="RefSeq" id="WP_203949525.1">
    <property type="nucleotide sequence ID" value="NZ_BOOR01000086.1"/>
</dbReference>
<keyword evidence="2" id="KW-0808">Transferase</keyword>
<gene>
    <name evidence="3" type="ORF">Pth03_78670</name>
</gene>
<dbReference type="Pfam" id="PF04072">
    <property type="entry name" value="LCM"/>
    <property type="match status" value="1"/>
</dbReference>
<keyword evidence="1" id="KW-0489">Methyltransferase</keyword>
<comment type="caution">
    <text evidence="3">The sequence shown here is derived from an EMBL/GenBank/DDBJ whole genome shotgun (WGS) entry which is preliminary data.</text>
</comment>
<dbReference type="Proteomes" id="UP000605992">
    <property type="component" value="Unassembled WGS sequence"/>
</dbReference>
<name>A0A8J3Y238_9ACTN</name>